<dbReference type="Proteomes" id="UP001286456">
    <property type="component" value="Unassembled WGS sequence"/>
</dbReference>
<evidence type="ECO:0000313" key="2">
    <source>
        <dbReference type="Proteomes" id="UP001286456"/>
    </source>
</evidence>
<proteinExistence type="predicted"/>
<protein>
    <submittedName>
        <fullName evidence="1">Uncharacterized protein</fullName>
    </submittedName>
</protein>
<sequence>MIDAHRIPSSRGSELRMLERCDSRWPGWDWPPTPRQMLPRLWIAGLDSAPVCLASPVSDELRTTYEPSLTRKLAPERSGVLFGFAALPCAPALLVRDMEKRVGGGSLLA</sequence>
<dbReference type="AlphaFoldDB" id="A0AAE0IFD2"/>
<comment type="caution">
    <text evidence="1">The sequence shown here is derived from an EMBL/GenBank/DDBJ whole genome shotgun (WGS) entry which is preliminary data.</text>
</comment>
<evidence type="ECO:0000313" key="1">
    <source>
        <dbReference type="EMBL" id="KAK3323712.1"/>
    </source>
</evidence>
<keyword evidence="2" id="KW-1185">Reference proteome</keyword>
<reference evidence="1" key="1">
    <citation type="journal article" date="2023" name="Mol. Phylogenet. Evol.">
        <title>Genome-scale phylogeny and comparative genomics of the fungal order Sordariales.</title>
        <authorList>
            <person name="Hensen N."/>
            <person name="Bonometti L."/>
            <person name="Westerberg I."/>
            <person name="Brannstrom I.O."/>
            <person name="Guillou S."/>
            <person name="Cros-Aarteil S."/>
            <person name="Calhoun S."/>
            <person name="Haridas S."/>
            <person name="Kuo A."/>
            <person name="Mondo S."/>
            <person name="Pangilinan J."/>
            <person name="Riley R."/>
            <person name="LaButti K."/>
            <person name="Andreopoulos B."/>
            <person name="Lipzen A."/>
            <person name="Chen C."/>
            <person name="Yan M."/>
            <person name="Daum C."/>
            <person name="Ng V."/>
            <person name="Clum A."/>
            <person name="Steindorff A."/>
            <person name="Ohm R.A."/>
            <person name="Martin F."/>
            <person name="Silar P."/>
            <person name="Natvig D.O."/>
            <person name="Lalanne C."/>
            <person name="Gautier V."/>
            <person name="Ament-Velasquez S.L."/>
            <person name="Kruys A."/>
            <person name="Hutchinson M.I."/>
            <person name="Powell A.J."/>
            <person name="Barry K."/>
            <person name="Miller A.N."/>
            <person name="Grigoriev I.V."/>
            <person name="Debuchy R."/>
            <person name="Gladieux P."/>
            <person name="Hiltunen Thoren M."/>
            <person name="Johannesson H."/>
        </authorList>
    </citation>
    <scope>NUCLEOTIDE SEQUENCE</scope>
    <source>
        <strain evidence="1">SMH4131-1</strain>
    </source>
</reference>
<organism evidence="1 2">
    <name type="scientific">Cercophora scortea</name>
    <dbReference type="NCBI Taxonomy" id="314031"/>
    <lineage>
        <taxon>Eukaryota</taxon>
        <taxon>Fungi</taxon>
        <taxon>Dikarya</taxon>
        <taxon>Ascomycota</taxon>
        <taxon>Pezizomycotina</taxon>
        <taxon>Sordariomycetes</taxon>
        <taxon>Sordariomycetidae</taxon>
        <taxon>Sordariales</taxon>
        <taxon>Lasiosphaeriaceae</taxon>
        <taxon>Cercophora</taxon>
    </lineage>
</organism>
<name>A0AAE0IFD2_9PEZI</name>
<dbReference type="EMBL" id="JAUEPO010000004">
    <property type="protein sequence ID" value="KAK3323712.1"/>
    <property type="molecule type" value="Genomic_DNA"/>
</dbReference>
<accession>A0AAE0IFD2</accession>
<reference evidence="1" key="2">
    <citation type="submission" date="2023-06" db="EMBL/GenBank/DDBJ databases">
        <authorList>
            <consortium name="Lawrence Berkeley National Laboratory"/>
            <person name="Haridas S."/>
            <person name="Hensen N."/>
            <person name="Bonometti L."/>
            <person name="Westerberg I."/>
            <person name="Brannstrom I.O."/>
            <person name="Guillou S."/>
            <person name="Cros-Aarteil S."/>
            <person name="Calhoun S."/>
            <person name="Kuo A."/>
            <person name="Mondo S."/>
            <person name="Pangilinan J."/>
            <person name="Riley R."/>
            <person name="Labutti K."/>
            <person name="Andreopoulos B."/>
            <person name="Lipzen A."/>
            <person name="Chen C."/>
            <person name="Yanf M."/>
            <person name="Daum C."/>
            <person name="Ng V."/>
            <person name="Clum A."/>
            <person name="Steindorff A."/>
            <person name="Ohm R."/>
            <person name="Martin F."/>
            <person name="Silar P."/>
            <person name="Natvig D."/>
            <person name="Lalanne C."/>
            <person name="Gautier V."/>
            <person name="Ament-Velasquez S.L."/>
            <person name="Kruys A."/>
            <person name="Hutchinson M.I."/>
            <person name="Powell A.J."/>
            <person name="Barry K."/>
            <person name="Miller A.N."/>
            <person name="Grigoriev I.V."/>
            <person name="Debuchy R."/>
            <person name="Gladieux P."/>
            <person name="Thoren M.H."/>
            <person name="Johannesson H."/>
        </authorList>
    </citation>
    <scope>NUCLEOTIDE SEQUENCE</scope>
    <source>
        <strain evidence="1">SMH4131-1</strain>
    </source>
</reference>
<gene>
    <name evidence="1" type="ORF">B0T19DRAFT_443189</name>
</gene>